<accession>A0A372ZSW7</accession>
<reference evidence="7 8" key="1">
    <citation type="submission" date="2018-08" db="EMBL/GenBank/DDBJ databases">
        <title>Diversity &amp; Physiological Properties of Lignin-Decomposing Actinobacteria from Soil.</title>
        <authorList>
            <person name="Roh S.G."/>
            <person name="Kim S.B."/>
        </authorList>
    </citation>
    <scope>NUCLEOTIDE SEQUENCE [LARGE SCALE GENOMIC DNA]</scope>
    <source>
        <strain evidence="7 8">MMS17-GH009</strain>
    </source>
</reference>
<evidence type="ECO:0000256" key="4">
    <source>
        <dbReference type="SAM" id="SignalP"/>
    </source>
</evidence>
<dbReference type="PANTHER" id="PTHR43248:SF29">
    <property type="entry name" value="TRIPEPTIDYL AMINOPEPTIDASE"/>
    <property type="match status" value="1"/>
</dbReference>
<organism evidence="7 8">
    <name type="scientific">Kitasatospora xanthocidica</name>
    <dbReference type="NCBI Taxonomy" id="83382"/>
    <lineage>
        <taxon>Bacteria</taxon>
        <taxon>Bacillati</taxon>
        <taxon>Actinomycetota</taxon>
        <taxon>Actinomycetes</taxon>
        <taxon>Kitasatosporales</taxon>
        <taxon>Streptomycetaceae</taxon>
        <taxon>Kitasatospora</taxon>
    </lineage>
</organism>
<name>A0A372ZSW7_9ACTN</name>
<dbReference type="InterPro" id="IPR029058">
    <property type="entry name" value="AB_hydrolase_fold"/>
</dbReference>
<dbReference type="PROSITE" id="PS51257">
    <property type="entry name" value="PROKAR_LIPOPROTEIN"/>
    <property type="match status" value="1"/>
</dbReference>
<dbReference type="InterPro" id="IPR000073">
    <property type="entry name" value="AB_hydrolase_1"/>
</dbReference>
<dbReference type="Proteomes" id="UP000263377">
    <property type="component" value="Unassembled WGS sequence"/>
</dbReference>
<sequence>MISPLPRSAGRAVPALAAALALALSSGCTGAARPAARPPLDERVAATAAPALRALYDQRIDWRNCPGEDDGDQDAAAVRCATLKVPLDYADPGGRTVDVALAKVPAADPKRRLGALLLNPGGPGNSGVDMVRWGWQSYQGPLHDRYDLVGFDPRGAGDTTPVHCLDDRTRDQWNATDDPAYDHARILAEACRARHADLLPHLGTRDTARDLDVLRGALGERRLDFLGFSYGTHLGARYAEEFPERTGRLVLDGAVDHSAPAARLGIEAAVAAETGLRAFAAACATEDGSACPLGADPAAAPQRLARFLDGLRDHPLRAADGRTLTAALGWVAALDVLSDGRRSWPRLREALEPAVTRGDADGLLALADGADGRGEDGRYRTPADAFAAISCADGPPPPTEAELRPALAELAARAPLTSGHDPVGTLLEADCRPWPYRPAEPPRPVRAPGSAPLLVIGSTADPVTPYAWAERLSAGLEHGVLLTREGDGHTAYDKSGCVRAAVTAFLVDGRLPAAGTHCGSD</sequence>
<feature type="chain" id="PRO_5016714274" evidence="4">
    <location>
        <begin position="32"/>
        <end position="521"/>
    </location>
</feature>
<dbReference type="InterPro" id="IPR051601">
    <property type="entry name" value="Serine_prot/Carboxylest_S33"/>
</dbReference>
<dbReference type="InterPro" id="IPR013595">
    <property type="entry name" value="Pept_S33_TAP-like_C"/>
</dbReference>
<feature type="domain" description="AB hydrolase-1" evidence="5">
    <location>
        <begin position="115"/>
        <end position="262"/>
    </location>
</feature>
<dbReference type="EMBL" id="QVIG01000001">
    <property type="protein sequence ID" value="RGD58953.1"/>
    <property type="molecule type" value="Genomic_DNA"/>
</dbReference>
<dbReference type="Gene3D" id="3.40.50.1820">
    <property type="entry name" value="alpha/beta hydrolase"/>
    <property type="match status" value="1"/>
</dbReference>
<dbReference type="AlphaFoldDB" id="A0A372ZSW7"/>
<evidence type="ECO:0000313" key="8">
    <source>
        <dbReference type="Proteomes" id="UP000263377"/>
    </source>
</evidence>
<gene>
    <name evidence="7" type="ORF">DR950_15235</name>
</gene>
<proteinExistence type="inferred from homology"/>
<evidence type="ECO:0000256" key="2">
    <source>
        <dbReference type="ARBA" id="ARBA00022729"/>
    </source>
</evidence>
<dbReference type="Pfam" id="PF00561">
    <property type="entry name" value="Abhydrolase_1"/>
    <property type="match status" value="1"/>
</dbReference>
<keyword evidence="3 7" id="KW-0378">Hydrolase</keyword>
<evidence type="ECO:0000256" key="3">
    <source>
        <dbReference type="ARBA" id="ARBA00022801"/>
    </source>
</evidence>
<evidence type="ECO:0000259" key="5">
    <source>
        <dbReference type="Pfam" id="PF00561"/>
    </source>
</evidence>
<evidence type="ECO:0000313" key="7">
    <source>
        <dbReference type="EMBL" id="RGD58953.1"/>
    </source>
</evidence>
<dbReference type="SUPFAM" id="SSF53474">
    <property type="entry name" value="alpha/beta-Hydrolases"/>
    <property type="match status" value="1"/>
</dbReference>
<evidence type="ECO:0000259" key="6">
    <source>
        <dbReference type="Pfam" id="PF08386"/>
    </source>
</evidence>
<evidence type="ECO:0000256" key="1">
    <source>
        <dbReference type="ARBA" id="ARBA00010088"/>
    </source>
</evidence>
<feature type="domain" description="Peptidase S33 tripeptidyl aminopeptidase-like C-terminal" evidence="6">
    <location>
        <begin position="429"/>
        <end position="518"/>
    </location>
</feature>
<dbReference type="Pfam" id="PF08386">
    <property type="entry name" value="Abhydrolase_4"/>
    <property type="match status" value="1"/>
</dbReference>
<dbReference type="GO" id="GO:0016787">
    <property type="term" value="F:hydrolase activity"/>
    <property type="evidence" value="ECO:0007669"/>
    <property type="project" value="UniProtKB-KW"/>
</dbReference>
<dbReference type="RefSeq" id="WP_117487335.1">
    <property type="nucleotide sequence ID" value="NZ_QVIG01000001.1"/>
</dbReference>
<protein>
    <submittedName>
        <fullName evidence="7">Alpha/beta hydrolase</fullName>
    </submittedName>
</protein>
<comment type="caution">
    <text evidence="7">The sequence shown here is derived from an EMBL/GenBank/DDBJ whole genome shotgun (WGS) entry which is preliminary data.</text>
</comment>
<keyword evidence="2 4" id="KW-0732">Signal</keyword>
<feature type="signal peptide" evidence="4">
    <location>
        <begin position="1"/>
        <end position="31"/>
    </location>
</feature>
<keyword evidence="8" id="KW-1185">Reference proteome</keyword>
<dbReference type="PANTHER" id="PTHR43248">
    <property type="entry name" value="2-SUCCINYL-6-HYDROXY-2,4-CYCLOHEXADIENE-1-CARBOXYLATE SYNTHASE"/>
    <property type="match status" value="1"/>
</dbReference>
<comment type="similarity">
    <text evidence="1">Belongs to the peptidase S33 family.</text>
</comment>